<protein>
    <recommendedName>
        <fullName evidence="4">GYD domain-containing protein</fullName>
    </recommendedName>
</protein>
<gene>
    <name evidence="2" type="ORF">ACFORG_03390</name>
</gene>
<evidence type="ECO:0008006" key="4">
    <source>
        <dbReference type="Google" id="ProtNLM"/>
    </source>
</evidence>
<proteinExistence type="predicted"/>
<keyword evidence="1" id="KW-0732">Signal</keyword>
<feature type="chain" id="PRO_5045652332" description="GYD domain-containing protein" evidence="1">
    <location>
        <begin position="26"/>
        <end position="136"/>
    </location>
</feature>
<dbReference type="EMBL" id="JBHRXI010000002">
    <property type="protein sequence ID" value="MFC3612794.1"/>
    <property type="molecule type" value="Genomic_DNA"/>
</dbReference>
<dbReference type="RefSeq" id="WP_386733985.1">
    <property type="nucleotide sequence ID" value="NZ_JBHRXI010000002.1"/>
</dbReference>
<accession>A0ABV7TBA5</accession>
<keyword evidence="3" id="KW-1185">Reference proteome</keyword>
<sequence>MDIQKRGVFAFFGMVLLLSSQSVTADEERSRYYLGVGEPSAEAWIIMIDNPTDREKEMGAALAAIGGEMISYFWGLADGKNYITVRLPDDPGMIQAMYLSRLSQGVLRDYRFIELMTSSDMVEALKRVPDLTTPIE</sequence>
<organism evidence="2 3">
    <name type="scientific">Lutimaribacter marinistellae</name>
    <dbReference type="NCBI Taxonomy" id="1820329"/>
    <lineage>
        <taxon>Bacteria</taxon>
        <taxon>Pseudomonadati</taxon>
        <taxon>Pseudomonadota</taxon>
        <taxon>Alphaproteobacteria</taxon>
        <taxon>Rhodobacterales</taxon>
        <taxon>Roseobacteraceae</taxon>
        <taxon>Lutimaribacter</taxon>
    </lineage>
</organism>
<comment type="caution">
    <text evidence="2">The sequence shown here is derived from an EMBL/GenBank/DDBJ whole genome shotgun (WGS) entry which is preliminary data.</text>
</comment>
<feature type="signal peptide" evidence="1">
    <location>
        <begin position="1"/>
        <end position="25"/>
    </location>
</feature>
<evidence type="ECO:0000256" key="1">
    <source>
        <dbReference type="SAM" id="SignalP"/>
    </source>
</evidence>
<name>A0ABV7TBA5_9RHOB</name>
<dbReference type="Proteomes" id="UP001595629">
    <property type="component" value="Unassembled WGS sequence"/>
</dbReference>
<reference evidence="3" key="1">
    <citation type="journal article" date="2019" name="Int. J. Syst. Evol. Microbiol.">
        <title>The Global Catalogue of Microorganisms (GCM) 10K type strain sequencing project: providing services to taxonomists for standard genome sequencing and annotation.</title>
        <authorList>
            <consortium name="The Broad Institute Genomics Platform"/>
            <consortium name="The Broad Institute Genome Sequencing Center for Infectious Disease"/>
            <person name="Wu L."/>
            <person name="Ma J."/>
        </authorList>
    </citation>
    <scope>NUCLEOTIDE SEQUENCE [LARGE SCALE GENOMIC DNA]</scope>
    <source>
        <strain evidence="3">KCTC 42911</strain>
    </source>
</reference>
<evidence type="ECO:0000313" key="2">
    <source>
        <dbReference type="EMBL" id="MFC3612794.1"/>
    </source>
</evidence>
<evidence type="ECO:0000313" key="3">
    <source>
        <dbReference type="Proteomes" id="UP001595629"/>
    </source>
</evidence>